<evidence type="ECO:0000313" key="1">
    <source>
        <dbReference type="EMBL" id="WAC15359.1"/>
    </source>
</evidence>
<reference evidence="1" key="1">
    <citation type="submission" date="2022-11" db="EMBL/GenBank/DDBJ databases">
        <title>Dyadobacter pollutisoli sp. nov., isolated from plastic dumped soil.</title>
        <authorList>
            <person name="Kim J.M."/>
            <person name="Kim K.R."/>
            <person name="Lee J.K."/>
            <person name="Hao L."/>
            <person name="Jeon C.O."/>
        </authorList>
    </citation>
    <scope>NUCLEOTIDE SEQUENCE</scope>
    <source>
        <strain evidence="1">U1</strain>
    </source>
</reference>
<dbReference type="EMBL" id="CP112998">
    <property type="protein sequence ID" value="WAC15359.1"/>
    <property type="molecule type" value="Genomic_DNA"/>
</dbReference>
<dbReference type="KEGG" id="dpf:ON006_15600"/>
<sequence length="99" mass="11733">MIYFTQLIFIKEGKENTFHSFEDHVLPLLQRHNGELIYRVRPPRSSVVATTLGHPYELHLVSFIDRASFEGYRDDPERLQHMHLKDESVERIMLIEGKI</sequence>
<organism evidence="1 2">
    <name type="scientific">Dyadobacter pollutisoli</name>
    <dbReference type="NCBI Taxonomy" id="2910158"/>
    <lineage>
        <taxon>Bacteria</taxon>
        <taxon>Pseudomonadati</taxon>
        <taxon>Bacteroidota</taxon>
        <taxon>Cytophagia</taxon>
        <taxon>Cytophagales</taxon>
        <taxon>Spirosomataceae</taxon>
        <taxon>Dyadobacter</taxon>
    </lineage>
</organism>
<dbReference type="Proteomes" id="UP001164653">
    <property type="component" value="Chromosome"/>
</dbReference>
<gene>
    <name evidence="1" type="ORF">ON006_15600</name>
</gene>
<keyword evidence="2" id="KW-1185">Reference proteome</keyword>
<dbReference type="Gene3D" id="3.30.70.100">
    <property type="match status" value="1"/>
</dbReference>
<evidence type="ECO:0000313" key="2">
    <source>
        <dbReference type="Proteomes" id="UP001164653"/>
    </source>
</evidence>
<name>A0A9E8SPH4_9BACT</name>
<protein>
    <submittedName>
        <fullName evidence="1">DUF1330 domain-containing protein</fullName>
    </submittedName>
</protein>
<accession>A0A9E8SPH4</accession>
<dbReference type="RefSeq" id="WP_244822996.1">
    <property type="nucleotide sequence ID" value="NZ_CP112998.1"/>
</dbReference>
<proteinExistence type="predicted"/>
<dbReference type="AlphaFoldDB" id="A0A9E8SPH4"/>